<evidence type="ECO:0000256" key="6">
    <source>
        <dbReference type="ARBA" id="ARBA00023065"/>
    </source>
</evidence>
<evidence type="ECO:0000256" key="7">
    <source>
        <dbReference type="ARBA" id="ARBA00023136"/>
    </source>
</evidence>
<keyword evidence="3" id="KW-1003">Cell membrane</keyword>
<evidence type="ECO:0000256" key="4">
    <source>
        <dbReference type="ARBA" id="ARBA00022692"/>
    </source>
</evidence>
<dbReference type="Pfam" id="PF25539">
    <property type="entry name" value="Bestrophin_2"/>
    <property type="match status" value="1"/>
</dbReference>
<dbReference type="PANTHER" id="PTHR33281">
    <property type="entry name" value="UPF0187 PROTEIN YNEE"/>
    <property type="match status" value="1"/>
</dbReference>
<evidence type="ECO:0000313" key="12">
    <source>
        <dbReference type="Proteomes" id="UP000267166"/>
    </source>
</evidence>
<evidence type="ECO:0000256" key="2">
    <source>
        <dbReference type="ARBA" id="ARBA00022448"/>
    </source>
</evidence>
<dbReference type="EMBL" id="RCHD01000011">
    <property type="protein sequence ID" value="RLL36224.1"/>
    <property type="molecule type" value="Genomic_DNA"/>
</dbReference>
<dbReference type="AlphaFoldDB" id="A0A498CXQ1"/>
<proteinExistence type="inferred from homology"/>
<evidence type="ECO:0000313" key="11">
    <source>
        <dbReference type="EMBL" id="RLL50221.1"/>
    </source>
</evidence>
<evidence type="ECO:0000256" key="8">
    <source>
        <dbReference type="ARBA" id="ARBA00034708"/>
    </source>
</evidence>
<keyword evidence="7 9" id="KW-0472">Membrane</keyword>
<gene>
    <name evidence="11" type="ORF">D9K79_00225</name>
    <name evidence="10" type="ORF">D9K80_06520</name>
</gene>
<feature type="transmembrane region" description="Helical" evidence="9">
    <location>
        <begin position="219"/>
        <end position="250"/>
    </location>
</feature>
<comment type="subcellular location">
    <subcellularLocation>
        <location evidence="1">Cell membrane</location>
        <topology evidence="1">Multi-pass membrane protein</topology>
    </subcellularLocation>
</comment>
<comment type="caution">
    <text evidence="10">The sequence shown here is derived from an EMBL/GenBank/DDBJ whole genome shotgun (WGS) entry which is preliminary data.</text>
</comment>
<reference evidence="12 13" key="1">
    <citation type="submission" date="2018-09" db="EMBL/GenBank/DDBJ databases">
        <title>The draft genome of Acinetobacter sp. strains.</title>
        <authorList>
            <person name="Qin J."/>
            <person name="Feng Y."/>
            <person name="Zong Z."/>
        </authorList>
    </citation>
    <scope>NUCLEOTIDE SEQUENCE [LARGE SCALE GENOMIC DNA]</scope>
    <source>
        <strain evidence="11 13">WCHAc060001</strain>
        <strain evidence="10 12">WCHAc060003</strain>
    </source>
</reference>
<dbReference type="Proteomes" id="UP000273105">
    <property type="component" value="Unassembled WGS sequence"/>
</dbReference>
<sequence length="304" mass="34224">MIVRDKANSFKLLFAWHGTILPKVVPALAIVVLISASLVYLNARHYVNMPEVPAIGFTIFGVILSIFLSFRNTACYDRWWEGRKLWGALIAQTRHICRDSHVLPETSRQLMMLRVMQFSALLRDRLRKQDMHLSQTQVALGLNDQQWHKLQNHFNAPQYLLELVQQDLANLYQQGTISDIIYQTISQHVVALGDIHAGCDRISSTPLPFSYSVLLHRAVYSFCFILPFSLATSLGVWTPIIVALIAYLFLGLDALSAELEEPFGVQENDLALDAIVRGVEREMLSSLDLELPPPVSATAKGNLL</sequence>
<dbReference type="PANTHER" id="PTHR33281:SF19">
    <property type="entry name" value="VOLTAGE-DEPENDENT ANION CHANNEL-FORMING PROTEIN YNEE"/>
    <property type="match status" value="1"/>
</dbReference>
<feature type="transmembrane region" description="Helical" evidence="9">
    <location>
        <begin position="52"/>
        <end position="70"/>
    </location>
</feature>
<dbReference type="GO" id="GO:0005886">
    <property type="term" value="C:plasma membrane"/>
    <property type="evidence" value="ECO:0007669"/>
    <property type="project" value="UniProtKB-SubCell"/>
</dbReference>
<organism evidence="10 12">
    <name type="scientific">Acinetobacter cumulans</name>
    <dbReference type="NCBI Taxonomy" id="2136182"/>
    <lineage>
        <taxon>Bacteria</taxon>
        <taxon>Pseudomonadati</taxon>
        <taxon>Pseudomonadota</taxon>
        <taxon>Gammaproteobacteria</taxon>
        <taxon>Moraxellales</taxon>
        <taxon>Moraxellaceae</taxon>
        <taxon>Acinetobacter</taxon>
    </lineage>
</organism>
<accession>A0A498CXQ1</accession>
<keyword evidence="13" id="KW-1185">Reference proteome</keyword>
<evidence type="ECO:0000256" key="5">
    <source>
        <dbReference type="ARBA" id="ARBA00022989"/>
    </source>
</evidence>
<keyword evidence="5 9" id="KW-1133">Transmembrane helix</keyword>
<keyword evidence="4 9" id="KW-0812">Transmembrane</keyword>
<keyword evidence="2" id="KW-0813">Transport</keyword>
<evidence type="ECO:0000256" key="9">
    <source>
        <dbReference type="SAM" id="Phobius"/>
    </source>
</evidence>
<dbReference type="EMBL" id="RCHE01000001">
    <property type="protein sequence ID" value="RLL50221.1"/>
    <property type="molecule type" value="Genomic_DNA"/>
</dbReference>
<dbReference type="Proteomes" id="UP000267166">
    <property type="component" value="Unassembled WGS sequence"/>
</dbReference>
<evidence type="ECO:0000256" key="3">
    <source>
        <dbReference type="ARBA" id="ARBA00022475"/>
    </source>
</evidence>
<feature type="transmembrane region" description="Helical" evidence="9">
    <location>
        <begin position="20"/>
        <end position="40"/>
    </location>
</feature>
<evidence type="ECO:0000313" key="10">
    <source>
        <dbReference type="EMBL" id="RLL36224.1"/>
    </source>
</evidence>
<name>A0A498CXQ1_9GAMM</name>
<keyword evidence="6" id="KW-0406">Ion transport</keyword>
<evidence type="ECO:0000256" key="1">
    <source>
        <dbReference type="ARBA" id="ARBA00004651"/>
    </source>
</evidence>
<dbReference type="InterPro" id="IPR044669">
    <property type="entry name" value="YneE/VCCN1/2-like"/>
</dbReference>
<evidence type="ECO:0000313" key="13">
    <source>
        <dbReference type="Proteomes" id="UP000273105"/>
    </source>
</evidence>
<comment type="similarity">
    <text evidence="8">Belongs to the anion channel-forming bestrophin (TC 1.A.46) family.</text>
</comment>
<protein>
    <submittedName>
        <fullName evidence="10">Bestrophin</fullName>
    </submittedName>
</protein>
<dbReference type="RefSeq" id="WP_121530592.1">
    <property type="nucleotide sequence ID" value="NZ_RCHD01000011.1"/>
</dbReference>
<dbReference type="GO" id="GO:0005254">
    <property type="term" value="F:chloride channel activity"/>
    <property type="evidence" value="ECO:0007669"/>
    <property type="project" value="InterPro"/>
</dbReference>